<dbReference type="InterPro" id="IPR036135">
    <property type="entry name" value="MoeA_linker/N_sf"/>
</dbReference>
<evidence type="ECO:0000313" key="13">
    <source>
        <dbReference type="EMBL" id="SOC14610.1"/>
    </source>
</evidence>
<proteinExistence type="inferred from homology"/>
<comment type="function">
    <text evidence="2 11">Catalyzes the insertion of molybdate into adenylated molybdopterin with the concomitant release of AMP.</text>
</comment>
<evidence type="ECO:0000259" key="12">
    <source>
        <dbReference type="SMART" id="SM00852"/>
    </source>
</evidence>
<dbReference type="GO" id="GO:0046872">
    <property type="term" value="F:metal ion binding"/>
    <property type="evidence" value="ECO:0007669"/>
    <property type="project" value="UniProtKB-UniRule"/>
</dbReference>
<dbReference type="CDD" id="cd00887">
    <property type="entry name" value="MoeA"/>
    <property type="match status" value="1"/>
</dbReference>
<dbReference type="OrthoDB" id="9804758at2"/>
<organism evidence="13 14">
    <name type="scientific">Rhodobacter maris</name>
    <dbReference type="NCBI Taxonomy" id="446682"/>
    <lineage>
        <taxon>Bacteria</taxon>
        <taxon>Pseudomonadati</taxon>
        <taxon>Pseudomonadota</taxon>
        <taxon>Alphaproteobacteria</taxon>
        <taxon>Rhodobacterales</taxon>
        <taxon>Rhodobacter group</taxon>
        <taxon>Rhodobacter</taxon>
    </lineage>
</organism>
<dbReference type="NCBIfam" id="NF045515">
    <property type="entry name" value="Glp_gephyrin"/>
    <property type="match status" value="1"/>
</dbReference>
<dbReference type="InterPro" id="IPR005111">
    <property type="entry name" value="MoeA_C_domain_IV"/>
</dbReference>
<name>A0A285T0T3_9RHOB</name>
<keyword evidence="9 11" id="KW-0501">Molybdenum cofactor biosynthesis</keyword>
<evidence type="ECO:0000256" key="2">
    <source>
        <dbReference type="ARBA" id="ARBA00002901"/>
    </source>
</evidence>
<dbReference type="InterPro" id="IPR036688">
    <property type="entry name" value="MoeA_C_domain_IV_sf"/>
</dbReference>
<feature type="domain" description="MoaB/Mog" evidence="12">
    <location>
        <begin position="172"/>
        <end position="309"/>
    </location>
</feature>
<dbReference type="SUPFAM" id="SSF63867">
    <property type="entry name" value="MoeA C-terminal domain-like"/>
    <property type="match status" value="1"/>
</dbReference>
<dbReference type="SUPFAM" id="SSF53218">
    <property type="entry name" value="Molybdenum cofactor biosynthesis proteins"/>
    <property type="match status" value="1"/>
</dbReference>
<dbReference type="SMART" id="SM00852">
    <property type="entry name" value="MoCF_biosynth"/>
    <property type="match status" value="1"/>
</dbReference>
<evidence type="ECO:0000256" key="5">
    <source>
        <dbReference type="ARBA" id="ARBA00022505"/>
    </source>
</evidence>
<dbReference type="Gene3D" id="2.170.190.11">
    <property type="entry name" value="Molybdopterin biosynthesis moea protein, domain 3"/>
    <property type="match status" value="1"/>
</dbReference>
<keyword evidence="14" id="KW-1185">Reference proteome</keyword>
<dbReference type="EC" id="2.10.1.1" evidence="11"/>
<dbReference type="FunFam" id="3.40.980.10:FF:000004">
    <property type="entry name" value="Molybdopterin molybdenumtransferase"/>
    <property type="match status" value="1"/>
</dbReference>
<evidence type="ECO:0000256" key="7">
    <source>
        <dbReference type="ARBA" id="ARBA00022723"/>
    </source>
</evidence>
<dbReference type="Gene3D" id="3.40.980.10">
    <property type="entry name" value="MoaB/Mog-like domain"/>
    <property type="match status" value="1"/>
</dbReference>
<dbReference type="PANTHER" id="PTHR10192:SF5">
    <property type="entry name" value="GEPHYRIN"/>
    <property type="match status" value="1"/>
</dbReference>
<dbReference type="Pfam" id="PF00994">
    <property type="entry name" value="MoCF_biosynth"/>
    <property type="match status" value="1"/>
</dbReference>
<protein>
    <recommendedName>
        <fullName evidence="11">Molybdopterin molybdenumtransferase</fullName>
        <ecNumber evidence="11">2.10.1.1</ecNumber>
    </recommendedName>
</protein>
<dbReference type="Proteomes" id="UP000219111">
    <property type="component" value="Unassembled WGS sequence"/>
</dbReference>
<dbReference type="EMBL" id="OBMT01000012">
    <property type="protein sequence ID" value="SOC14610.1"/>
    <property type="molecule type" value="Genomic_DNA"/>
</dbReference>
<evidence type="ECO:0000256" key="9">
    <source>
        <dbReference type="ARBA" id="ARBA00023150"/>
    </source>
</evidence>
<keyword evidence="5 11" id="KW-0500">Molybdenum</keyword>
<sequence>MISVAEALAQVLALARPLPPERVPLAEALGRVLAQPVTARLTQPPFDAAAMDGYWIAAADARPGARLIVTGAAAAGHAHQGALSPGQALRIFTGAPCPAAPGRVIPQEDVTREGDGITLGTLPKSAHIRPRGGDFAEGAEVFPRRPLTPRDLGLMAAMNIAELPVHRRPQVAIIATGDELVMPGERPGPDQILCSNSFLLAGAVTQAGGIARMLPIARDTEASLRAVLGAAEGADLIVTSGGASVGEHDLVGKVAGEMGLARAFWQVAMKPGKPLMAGRLGGAVLLGLPGNPVAAAVCADLFLAPVLKRFQGLEIPASTAKAVLGCDVPPEGPRAHYQRARLSLGGDLPVITPFAQQDSAGLSVLAQADALLIRPPQDGPRSAGEIVDYLPL</sequence>
<keyword evidence="7 11" id="KW-0479">Metal-binding</keyword>
<gene>
    <name evidence="13" type="ORF">SAMN05877831_11249</name>
</gene>
<keyword evidence="8 11" id="KW-0460">Magnesium</keyword>
<keyword evidence="6 11" id="KW-0808">Transferase</keyword>
<dbReference type="GO" id="GO:0061599">
    <property type="term" value="F:molybdopterin molybdotransferase activity"/>
    <property type="evidence" value="ECO:0007669"/>
    <property type="project" value="UniProtKB-UniRule"/>
</dbReference>
<dbReference type="Pfam" id="PF03454">
    <property type="entry name" value="MoeA_C"/>
    <property type="match status" value="1"/>
</dbReference>
<dbReference type="AlphaFoldDB" id="A0A285T0T3"/>
<accession>A0A285T0T3</accession>
<dbReference type="GO" id="GO:0005829">
    <property type="term" value="C:cytosol"/>
    <property type="evidence" value="ECO:0007669"/>
    <property type="project" value="TreeGrafter"/>
</dbReference>
<dbReference type="InterPro" id="IPR036425">
    <property type="entry name" value="MoaB/Mog-like_dom_sf"/>
</dbReference>
<dbReference type="Pfam" id="PF03453">
    <property type="entry name" value="MoeA_N"/>
    <property type="match status" value="1"/>
</dbReference>
<evidence type="ECO:0000256" key="4">
    <source>
        <dbReference type="ARBA" id="ARBA00010763"/>
    </source>
</evidence>
<dbReference type="InterPro" id="IPR005110">
    <property type="entry name" value="MoeA_linker/N"/>
</dbReference>
<dbReference type="RefSeq" id="WP_097070843.1">
    <property type="nucleotide sequence ID" value="NZ_OBMT01000012.1"/>
</dbReference>
<dbReference type="SUPFAM" id="SSF63882">
    <property type="entry name" value="MoeA N-terminal region -like"/>
    <property type="match status" value="1"/>
</dbReference>
<dbReference type="GO" id="GO:0006777">
    <property type="term" value="P:Mo-molybdopterin cofactor biosynthetic process"/>
    <property type="evidence" value="ECO:0007669"/>
    <property type="project" value="UniProtKB-UniRule"/>
</dbReference>
<dbReference type="InterPro" id="IPR038987">
    <property type="entry name" value="MoeA-like"/>
</dbReference>
<dbReference type="PANTHER" id="PTHR10192">
    <property type="entry name" value="MOLYBDOPTERIN BIOSYNTHESIS PROTEIN"/>
    <property type="match status" value="1"/>
</dbReference>
<evidence type="ECO:0000313" key="14">
    <source>
        <dbReference type="Proteomes" id="UP000219111"/>
    </source>
</evidence>
<dbReference type="InterPro" id="IPR001453">
    <property type="entry name" value="MoaB/Mog_dom"/>
</dbReference>
<dbReference type="Gene3D" id="3.90.105.10">
    <property type="entry name" value="Molybdopterin biosynthesis moea protein, domain 2"/>
    <property type="match status" value="1"/>
</dbReference>
<dbReference type="Gene3D" id="2.40.340.10">
    <property type="entry name" value="MoeA, C-terminal, domain IV"/>
    <property type="match status" value="1"/>
</dbReference>
<evidence type="ECO:0000256" key="6">
    <source>
        <dbReference type="ARBA" id="ARBA00022679"/>
    </source>
</evidence>
<reference evidence="14" key="1">
    <citation type="submission" date="2017-08" db="EMBL/GenBank/DDBJ databases">
        <authorList>
            <person name="Varghese N."/>
            <person name="Submissions S."/>
        </authorList>
    </citation>
    <scope>NUCLEOTIDE SEQUENCE [LARGE SCALE GENOMIC DNA]</scope>
    <source>
        <strain evidence="14">JA276</strain>
    </source>
</reference>
<comment type="pathway">
    <text evidence="3 11">Cofactor biosynthesis; molybdopterin biosynthesis.</text>
</comment>
<evidence type="ECO:0000256" key="3">
    <source>
        <dbReference type="ARBA" id="ARBA00005046"/>
    </source>
</evidence>
<comment type="cofactor">
    <cofactor evidence="1 11">
        <name>Mg(2+)</name>
        <dbReference type="ChEBI" id="CHEBI:18420"/>
    </cofactor>
</comment>
<comment type="similarity">
    <text evidence="4 11">Belongs to the MoeA family.</text>
</comment>
<evidence type="ECO:0000256" key="8">
    <source>
        <dbReference type="ARBA" id="ARBA00022842"/>
    </source>
</evidence>
<evidence type="ECO:0000256" key="10">
    <source>
        <dbReference type="ARBA" id="ARBA00047317"/>
    </source>
</evidence>
<evidence type="ECO:0000256" key="1">
    <source>
        <dbReference type="ARBA" id="ARBA00001946"/>
    </source>
</evidence>
<comment type="catalytic activity">
    <reaction evidence="10">
        <text>adenylyl-molybdopterin + molybdate = Mo-molybdopterin + AMP + H(+)</text>
        <dbReference type="Rhea" id="RHEA:35047"/>
        <dbReference type="ChEBI" id="CHEBI:15378"/>
        <dbReference type="ChEBI" id="CHEBI:36264"/>
        <dbReference type="ChEBI" id="CHEBI:62727"/>
        <dbReference type="ChEBI" id="CHEBI:71302"/>
        <dbReference type="ChEBI" id="CHEBI:456215"/>
        <dbReference type="EC" id="2.10.1.1"/>
    </reaction>
</comment>
<dbReference type="UniPathway" id="UPA00344"/>
<evidence type="ECO:0000256" key="11">
    <source>
        <dbReference type="RuleBase" id="RU365090"/>
    </source>
</evidence>